<dbReference type="InterPro" id="IPR004183">
    <property type="entry name" value="Xdiol_dOase_suB"/>
</dbReference>
<evidence type="ECO:0000259" key="1">
    <source>
        <dbReference type="Pfam" id="PF02900"/>
    </source>
</evidence>
<organism evidence="2 3">
    <name type="scientific">Entotheonella factor</name>
    <dbReference type="NCBI Taxonomy" id="1429438"/>
    <lineage>
        <taxon>Bacteria</taxon>
        <taxon>Pseudomonadati</taxon>
        <taxon>Nitrospinota/Tectimicrobiota group</taxon>
        <taxon>Candidatus Tectimicrobiota</taxon>
        <taxon>Candidatus Entotheonellia</taxon>
        <taxon>Candidatus Entotheonellales</taxon>
        <taxon>Candidatus Entotheonellaceae</taxon>
        <taxon>Candidatus Entotheonella</taxon>
    </lineage>
</organism>
<sequence>MGEILGIGLTHYPPFMAPDEDRLIPLRRTLARDERVPADMKDPANWPEPMRTEFGTDEGYTAAVQHRERLVPGFRKLRAEIDAFNPDLVLIWGDDQYENFKEDIIPPFCVLAYEEMECRPFTLPGGGYRRNAWQEPADKIFPYRGHAEAARYLVSELIHDGCDMAYAYRPLHEPGLAHAFLNTLLFLDYDRQGFNYPILPFAVNCYGNKVISNRGGVLPHKVNGKYLPNDPPGPSPKRCMEIGAATVRALQDSPWRVVLMASSSWSHAFLTAKHHWMWPDLDADRKLFEALRDGNYDTWRQVTTAEIEAAGQQELLNWMCLAGAMEELNYQAEIVDYVETYVLNSNKCLAVFRP</sequence>
<comment type="caution">
    <text evidence="2">The sequence shown here is derived from an EMBL/GenBank/DDBJ whole genome shotgun (WGS) entry which is preliminary data.</text>
</comment>
<reference evidence="2 3" key="1">
    <citation type="journal article" date="2014" name="Nature">
        <title>An environmental bacterial taxon with a large and distinct metabolic repertoire.</title>
        <authorList>
            <person name="Wilson M.C."/>
            <person name="Mori T."/>
            <person name="Ruckert C."/>
            <person name="Uria A.R."/>
            <person name="Helf M.J."/>
            <person name="Takada K."/>
            <person name="Gernert C."/>
            <person name="Steffens U.A."/>
            <person name="Heycke N."/>
            <person name="Schmitt S."/>
            <person name="Rinke C."/>
            <person name="Helfrich E.J."/>
            <person name="Brachmann A.O."/>
            <person name="Gurgui C."/>
            <person name="Wakimoto T."/>
            <person name="Kracht M."/>
            <person name="Crusemann M."/>
            <person name="Hentschel U."/>
            <person name="Abe I."/>
            <person name="Matsunaga S."/>
            <person name="Kalinowski J."/>
            <person name="Takeyama H."/>
            <person name="Piel J."/>
        </authorList>
    </citation>
    <scope>NUCLEOTIDE SEQUENCE [LARGE SCALE GENOMIC DNA]</scope>
    <source>
        <strain evidence="3">TSY1</strain>
    </source>
</reference>
<dbReference type="AlphaFoldDB" id="W4LTG0"/>
<keyword evidence="3" id="KW-1185">Reference proteome</keyword>
<dbReference type="GO" id="GO:0008198">
    <property type="term" value="F:ferrous iron binding"/>
    <property type="evidence" value="ECO:0007669"/>
    <property type="project" value="InterPro"/>
</dbReference>
<dbReference type="Gene3D" id="3.40.830.10">
    <property type="entry name" value="LigB-like"/>
    <property type="match status" value="1"/>
</dbReference>
<evidence type="ECO:0000313" key="2">
    <source>
        <dbReference type="EMBL" id="ETX01268.1"/>
    </source>
</evidence>
<dbReference type="GO" id="GO:0016702">
    <property type="term" value="F:oxidoreductase activity, acting on single donors with incorporation of molecular oxygen, incorporation of two atoms of oxygen"/>
    <property type="evidence" value="ECO:0007669"/>
    <property type="project" value="UniProtKB-ARBA"/>
</dbReference>
<proteinExistence type="predicted"/>
<feature type="domain" description="Extradiol ring-cleavage dioxygenase class III enzyme subunit B" evidence="1">
    <location>
        <begin position="232"/>
        <end position="337"/>
    </location>
</feature>
<protein>
    <recommendedName>
        <fullName evidence="1">Extradiol ring-cleavage dioxygenase class III enzyme subunit B domain-containing protein</fullName>
    </recommendedName>
</protein>
<dbReference type="Pfam" id="PF02900">
    <property type="entry name" value="LigB"/>
    <property type="match status" value="1"/>
</dbReference>
<gene>
    <name evidence="2" type="ORF">ETSY1_08030</name>
</gene>
<evidence type="ECO:0000313" key="3">
    <source>
        <dbReference type="Proteomes" id="UP000019141"/>
    </source>
</evidence>
<dbReference type="Proteomes" id="UP000019141">
    <property type="component" value="Unassembled WGS sequence"/>
</dbReference>
<dbReference type="PATRIC" id="fig|1429438.4.peg.1712"/>
<dbReference type="HOGENOM" id="CLU_800975_0_0_7"/>
<dbReference type="SUPFAM" id="SSF53213">
    <property type="entry name" value="LigB-like"/>
    <property type="match status" value="1"/>
</dbReference>
<name>W4LTG0_ENTF1</name>
<dbReference type="EMBL" id="AZHW01000252">
    <property type="protein sequence ID" value="ETX01268.1"/>
    <property type="molecule type" value="Genomic_DNA"/>
</dbReference>
<accession>W4LTG0</accession>